<gene>
    <name evidence="3" type="ORF">ONB1V03_LOCUS13302</name>
</gene>
<dbReference type="EMBL" id="CAJPVJ010011523">
    <property type="protein sequence ID" value="CAG2173853.1"/>
    <property type="molecule type" value="Genomic_DNA"/>
</dbReference>
<keyword evidence="4" id="KW-1185">Reference proteome</keyword>
<dbReference type="EMBL" id="OC926348">
    <property type="protein sequence ID" value="CAD7656666.1"/>
    <property type="molecule type" value="Genomic_DNA"/>
</dbReference>
<proteinExistence type="predicted"/>
<keyword evidence="1" id="KW-0812">Transmembrane</keyword>
<evidence type="ECO:0000313" key="4">
    <source>
        <dbReference type="Proteomes" id="UP000728032"/>
    </source>
</evidence>
<feature type="transmembrane region" description="Helical" evidence="1">
    <location>
        <begin position="130"/>
        <end position="156"/>
    </location>
</feature>
<evidence type="ECO:0000256" key="1">
    <source>
        <dbReference type="SAM" id="Phobius"/>
    </source>
</evidence>
<keyword evidence="1" id="KW-1133">Transmembrane helix</keyword>
<reference evidence="3" key="1">
    <citation type="submission" date="2020-11" db="EMBL/GenBank/DDBJ databases">
        <authorList>
            <person name="Tran Van P."/>
        </authorList>
    </citation>
    <scope>NUCLEOTIDE SEQUENCE</scope>
</reference>
<organism evidence="3">
    <name type="scientific">Oppiella nova</name>
    <dbReference type="NCBI Taxonomy" id="334625"/>
    <lineage>
        <taxon>Eukaryota</taxon>
        <taxon>Metazoa</taxon>
        <taxon>Ecdysozoa</taxon>
        <taxon>Arthropoda</taxon>
        <taxon>Chelicerata</taxon>
        <taxon>Arachnida</taxon>
        <taxon>Acari</taxon>
        <taxon>Acariformes</taxon>
        <taxon>Sarcoptiformes</taxon>
        <taxon>Oribatida</taxon>
        <taxon>Brachypylina</taxon>
        <taxon>Oppioidea</taxon>
        <taxon>Oppiidae</taxon>
        <taxon>Oppiella</taxon>
    </lineage>
</organism>
<sequence>MSVFSLVFLIVFFAFIAKSDEKSPDFSTIQTLFDLDVKCFQEIDEKFCHKKYLNSFDGIPPEIGANQESEKYKQLVCCNTWRYFDCVSDDVSKTCLSSDVTRLSVFTSEVNEVTIYCLDYPYESYRCWRFPLWAVVVCVLVAIALIIGAAFGVWFWRRKQRITYWRRRRKY</sequence>
<feature type="signal peptide" evidence="2">
    <location>
        <begin position="1"/>
        <end position="19"/>
    </location>
</feature>
<accession>A0A7R9QSA8</accession>
<evidence type="ECO:0000256" key="2">
    <source>
        <dbReference type="SAM" id="SignalP"/>
    </source>
</evidence>
<feature type="chain" id="PRO_5035593316" evidence="2">
    <location>
        <begin position="20"/>
        <end position="171"/>
    </location>
</feature>
<dbReference type="Proteomes" id="UP000728032">
    <property type="component" value="Unassembled WGS sequence"/>
</dbReference>
<keyword evidence="1" id="KW-0472">Membrane</keyword>
<name>A0A7R9QSA8_9ACAR</name>
<evidence type="ECO:0000313" key="3">
    <source>
        <dbReference type="EMBL" id="CAD7656666.1"/>
    </source>
</evidence>
<keyword evidence="2" id="KW-0732">Signal</keyword>
<protein>
    <submittedName>
        <fullName evidence="3">Uncharacterized protein</fullName>
    </submittedName>
</protein>
<dbReference type="AlphaFoldDB" id="A0A7R9QSA8"/>
<dbReference type="OrthoDB" id="10519973at2759"/>